<dbReference type="Proteomes" id="UP000002588">
    <property type="component" value="Chromosome"/>
</dbReference>
<feature type="transmembrane region" description="Helical" evidence="6">
    <location>
        <begin position="148"/>
        <end position="164"/>
    </location>
</feature>
<dbReference type="HOGENOM" id="CLU_033863_9_0_4"/>
<keyword evidence="3 6" id="KW-0812">Transmembrane</keyword>
<feature type="transmembrane region" description="Helical" evidence="6">
    <location>
        <begin position="60"/>
        <end position="79"/>
    </location>
</feature>
<dbReference type="EMBL" id="AM406670">
    <property type="protein sequence ID" value="CAL93196.1"/>
    <property type="molecule type" value="Genomic_DNA"/>
</dbReference>
<dbReference type="InterPro" id="IPR000620">
    <property type="entry name" value="EamA_dom"/>
</dbReference>
<feature type="transmembrane region" description="Helical" evidence="6">
    <location>
        <begin position="297"/>
        <end position="314"/>
    </location>
</feature>
<feature type="transmembrane region" description="Helical" evidence="6">
    <location>
        <begin position="239"/>
        <end position="260"/>
    </location>
</feature>
<dbReference type="InterPro" id="IPR037185">
    <property type="entry name" value="EmrE-like"/>
</dbReference>
<keyword evidence="4 6" id="KW-1133">Transmembrane helix</keyword>
<protein>
    <submittedName>
        <fullName evidence="8">Conserved hypothetical membrane protein</fullName>
    </submittedName>
</protein>
<keyword evidence="9" id="KW-1185">Reference proteome</keyword>
<evidence type="ECO:0000256" key="5">
    <source>
        <dbReference type="ARBA" id="ARBA00023136"/>
    </source>
</evidence>
<feature type="transmembrane region" description="Helical" evidence="6">
    <location>
        <begin position="123"/>
        <end position="141"/>
    </location>
</feature>
<dbReference type="InterPro" id="IPR050638">
    <property type="entry name" value="AA-Vitamin_Transporters"/>
</dbReference>
<reference evidence="8 9" key="1">
    <citation type="journal article" date="2006" name="Nat. Biotechnol.">
        <title>Complete genome of the mutualistic, N2-fixing grass endophyte Azoarcus sp. strain BH72.</title>
        <authorList>
            <person name="Krause A."/>
            <person name="Ramakumar A."/>
            <person name="Bartels D."/>
            <person name="Battistoni F."/>
            <person name="Bekel T."/>
            <person name="Boch J."/>
            <person name="Boehm M."/>
            <person name="Friedrich F."/>
            <person name="Hurek T."/>
            <person name="Krause L."/>
            <person name="Linke B."/>
            <person name="McHardy A.C."/>
            <person name="Sarkar A."/>
            <person name="Schneiker S."/>
            <person name="Syed A.A."/>
            <person name="Thauer R."/>
            <person name="Vorhoelter F.-J."/>
            <person name="Weidner S."/>
            <person name="Puehler A."/>
            <person name="Reinhold-Hurek B."/>
            <person name="Kaiser O."/>
            <person name="Goesmann A."/>
        </authorList>
    </citation>
    <scope>NUCLEOTIDE SEQUENCE [LARGE SCALE GENOMIC DNA]</scope>
    <source>
        <strain evidence="8 9">BH72</strain>
    </source>
</reference>
<dbReference type="PANTHER" id="PTHR32322">
    <property type="entry name" value="INNER MEMBRANE TRANSPORTER"/>
    <property type="match status" value="1"/>
</dbReference>
<dbReference type="Pfam" id="PF00892">
    <property type="entry name" value="EamA"/>
    <property type="match status" value="2"/>
</dbReference>
<evidence type="ECO:0000256" key="1">
    <source>
        <dbReference type="ARBA" id="ARBA00004651"/>
    </source>
</evidence>
<proteinExistence type="predicted"/>
<sequence>MTAASSKVAEGGGAPPVASQAVSGRALGFAFAIAGAVGFSFKAILVKLAYRHQVDAETLLALRMAFSLPFFLVMGWAASRRAADRLSARDWVWMAGLGLFGYYLASYLDFLGLDYISAALERLILFLYPTIVIVLSALFLGKPITRRMLAALALCYLGIALAVGHDLDVSGTVQEVALGCALVFASAVSYALYLMGNGQVVGRLGSSRVTAYASSFACFFSLGQFVLMRPLEVLLAQAWQVYAYAGLMTVFSTVAPVWMVSEAIRRLGAGPVSLTGTLAPAITMLLGWIILGEQIGLFQLLGMTMVVAGVMVVARPRR</sequence>
<dbReference type="AlphaFoldDB" id="A1K2Z1"/>
<evidence type="ECO:0000313" key="9">
    <source>
        <dbReference type="Proteomes" id="UP000002588"/>
    </source>
</evidence>
<evidence type="ECO:0000256" key="2">
    <source>
        <dbReference type="ARBA" id="ARBA00022475"/>
    </source>
</evidence>
<feature type="transmembrane region" description="Helical" evidence="6">
    <location>
        <begin position="91"/>
        <end position="111"/>
    </location>
</feature>
<evidence type="ECO:0000256" key="6">
    <source>
        <dbReference type="SAM" id="Phobius"/>
    </source>
</evidence>
<feature type="transmembrane region" description="Helical" evidence="6">
    <location>
        <begin position="26"/>
        <end position="48"/>
    </location>
</feature>
<dbReference type="GO" id="GO:0005886">
    <property type="term" value="C:plasma membrane"/>
    <property type="evidence" value="ECO:0007669"/>
    <property type="project" value="UniProtKB-SubCell"/>
</dbReference>
<dbReference type="eggNOG" id="COG0697">
    <property type="taxonomic scope" value="Bacteria"/>
</dbReference>
<evidence type="ECO:0000259" key="7">
    <source>
        <dbReference type="Pfam" id="PF00892"/>
    </source>
</evidence>
<accession>A1K2Z1</accession>
<dbReference type="PANTHER" id="PTHR32322:SF18">
    <property type="entry name" value="S-ADENOSYLMETHIONINE_S-ADENOSYLHOMOCYSTEINE TRANSPORTER"/>
    <property type="match status" value="1"/>
</dbReference>
<name>A1K2Z1_AZOSB</name>
<evidence type="ECO:0000256" key="3">
    <source>
        <dbReference type="ARBA" id="ARBA00022692"/>
    </source>
</evidence>
<keyword evidence="2" id="KW-1003">Cell membrane</keyword>
<feature type="transmembrane region" description="Helical" evidence="6">
    <location>
        <begin position="272"/>
        <end position="291"/>
    </location>
</feature>
<evidence type="ECO:0000313" key="8">
    <source>
        <dbReference type="EMBL" id="CAL93196.1"/>
    </source>
</evidence>
<dbReference type="KEGG" id="azo:azo0579"/>
<dbReference type="RefSeq" id="WP_011764314.1">
    <property type="nucleotide sequence ID" value="NC_008702.1"/>
</dbReference>
<feature type="transmembrane region" description="Helical" evidence="6">
    <location>
        <begin position="176"/>
        <end position="197"/>
    </location>
</feature>
<feature type="domain" description="EamA" evidence="7">
    <location>
        <begin position="27"/>
        <end position="163"/>
    </location>
</feature>
<organism evidence="8 9">
    <name type="scientific">Azoarcus sp. (strain BH72)</name>
    <dbReference type="NCBI Taxonomy" id="418699"/>
    <lineage>
        <taxon>Bacteria</taxon>
        <taxon>Pseudomonadati</taxon>
        <taxon>Pseudomonadota</taxon>
        <taxon>Betaproteobacteria</taxon>
        <taxon>Rhodocyclales</taxon>
        <taxon>Zoogloeaceae</taxon>
        <taxon>Azoarcus</taxon>
    </lineage>
</organism>
<feature type="transmembrane region" description="Helical" evidence="6">
    <location>
        <begin position="209"/>
        <end position="227"/>
    </location>
</feature>
<dbReference type="SUPFAM" id="SSF103481">
    <property type="entry name" value="Multidrug resistance efflux transporter EmrE"/>
    <property type="match status" value="2"/>
</dbReference>
<keyword evidence="5 6" id="KW-0472">Membrane</keyword>
<comment type="subcellular location">
    <subcellularLocation>
        <location evidence="1">Cell membrane</location>
        <topology evidence="1">Multi-pass membrane protein</topology>
    </subcellularLocation>
</comment>
<feature type="domain" description="EamA" evidence="7">
    <location>
        <begin position="178"/>
        <end position="314"/>
    </location>
</feature>
<evidence type="ECO:0000256" key="4">
    <source>
        <dbReference type="ARBA" id="ARBA00022989"/>
    </source>
</evidence>
<gene>
    <name evidence="8" type="ordered locus">azo0579</name>
</gene>
<dbReference type="STRING" id="62928.azo0579"/>